<proteinExistence type="predicted"/>
<organism evidence="2 3">
    <name type="scientific">Prorocentrum cordatum</name>
    <dbReference type="NCBI Taxonomy" id="2364126"/>
    <lineage>
        <taxon>Eukaryota</taxon>
        <taxon>Sar</taxon>
        <taxon>Alveolata</taxon>
        <taxon>Dinophyceae</taxon>
        <taxon>Prorocentrales</taxon>
        <taxon>Prorocentraceae</taxon>
        <taxon>Prorocentrum</taxon>
    </lineage>
</organism>
<evidence type="ECO:0000313" key="3">
    <source>
        <dbReference type="Proteomes" id="UP001189429"/>
    </source>
</evidence>
<dbReference type="EMBL" id="CAUYUJ010019147">
    <property type="protein sequence ID" value="CAK0888907.1"/>
    <property type="molecule type" value="Genomic_DNA"/>
</dbReference>
<sequence length="322" mass="35720">MRTARVSVPMLSALLSYLDLLFLIGAWLSQWGSILTQVFWAAEAHFEWGNEAAAPPFWHVTVFIGLVGVAVTNVLGARYFYQSGRLFLSVVAALDLDTPVLVVTQGRAYAEGGAPDLRGLRRRNALWRGLPCAAMSVYVALRVTAQEDICQIALIARLQSDPKFRGDFETQFPSGKQLALIRKVTYDENFGKYLKKVLGDSRCPISNVIVEPSTSFDRYLAVNGVLAVDAADVHQMEYNSAFQASWRPYVFDSAWAGIRKSSLYPLSKLGGLTKGGLEAMVGRAETNNWQVQWGRSNRKQLGVSVAIYSGRHTTWKFWTAAL</sequence>
<comment type="caution">
    <text evidence="2">The sequence shown here is derived from an EMBL/GenBank/DDBJ whole genome shotgun (WGS) entry which is preliminary data.</text>
</comment>
<protein>
    <submittedName>
        <fullName evidence="2">Uncharacterized protein</fullName>
    </submittedName>
</protein>
<evidence type="ECO:0000313" key="2">
    <source>
        <dbReference type="EMBL" id="CAK0888907.1"/>
    </source>
</evidence>
<dbReference type="Proteomes" id="UP001189429">
    <property type="component" value="Unassembled WGS sequence"/>
</dbReference>
<gene>
    <name evidence="2" type="ORF">PCOR1329_LOCUS69595</name>
</gene>
<keyword evidence="3" id="KW-1185">Reference proteome</keyword>
<evidence type="ECO:0000256" key="1">
    <source>
        <dbReference type="SAM" id="Phobius"/>
    </source>
</evidence>
<accession>A0ABN9WQD3</accession>
<name>A0ABN9WQD3_9DINO</name>
<keyword evidence="1" id="KW-0472">Membrane</keyword>
<keyword evidence="1" id="KW-0812">Transmembrane</keyword>
<keyword evidence="1" id="KW-1133">Transmembrane helix</keyword>
<feature type="transmembrane region" description="Helical" evidence="1">
    <location>
        <begin position="57"/>
        <end position="81"/>
    </location>
</feature>
<reference evidence="2" key="1">
    <citation type="submission" date="2023-10" db="EMBL/GenBank/DDBJ databases">
        <authorList>
            <person name="Chen Y."/>
            <person name="Shah S."/>
            <person name="Dougan E. K."/>
            <person name="Thang M."/>
            <person name="Chan C."/>
        </authorList>
    </citation>
    <scope>NUCLEOTIDE SEQUENCE [LARGE SCALE GENOMIC DNA]</scope>
</reference>